<keyword evidence="10" id="KW-0804">Transcription</keyword>
<evidence type="ECO:0000256" key="9">
    <source>
        <dbReference type="ARBA" id="ARBA00023125"/>
    </source>
</evidence>
<dbReference type="InterPro" id="IPR036388">
    <property type="entry name" value="WH-like_DNA-bd_sf"/>
</dbReference>
<evidence type="ECO:0000256" key="10">
    <source>
        <dbReference type="ARBA" id="ARBA00023163"/>
    </source>
</evidence>
<proteinExistence type="inferred from homology"/>
<dbReference type="Proteomes" id="UP000002033">
    <property type="component" value="Chromosome"/>
</dbReference>
<evidence type="ECO:0000256" key="7">
    <source>
        <dbReference type="ARBA" id="ARBA00022833"/>
    </source>
</evidence>
<dbReference type="eggNOG" id="COG0735">
    <property type="taxonomic scope" value="Bacteria"/>
</dbReference>
<evidence type="ECO:0000256" key="2">
    <source>
        <dbReference type="ARBA" id="ARBA00007957"/>
    </source>
</evidence>
<dbReference type="GO" id="GO:0045892">
    <property type="term" value="P:negative regulation of DNA-templated transcription"/>
    <property type="evidence" value="ECO:0007669"/>
    <property type="project" value="TreeGrafter"/>
</dbReference>
<dbReference type="GO" id="GO:0003700">
    <property type="term" value="F:DNA-binding transcription factor activity"/>
    <property type="evidence" value="ECO:0007669"/>
    <property type="project" value="InterPro"/>
</dbReference>
<dbReference type="InterPro" id="IPR002481">
    <property type="entry name" value="FUR"/>
</dbReference>
<organism evidence="11 12">
    <name type="scientific">Hyphomicrobium denitrificans (strain ATCC 51888 / DSM 1869 / NCIMB 11706 / TK 0415)</name>
    <dbReference type="NCBI Taxonomy" id="582899"/>
    <lineage>
        <taxon>Bacteria</taxon>
        <taxon>Pseudomonadati</taxon>
        <taxon>Pseudomonadota</taxon>
        <taxon>Alphaproteobacteria</taxon>
        <taxon>Hyphomicrobiales</taxon>
        <taxon>Hyphomicrobiaceae</taxon>
        <taxon>Hyphomicrobium</taxon>
    </lineage>
</organism>
<dbReference type="GO" id="GO:0005737">
    <property type="term" value="C:cytoplasm"/>
    <property type="evidence" value="ECO:0007669"/>
    <property type="project" value="UniProtKB-SubCell"/>
</dbReference>
<dbReference type="CDD" id="cd07153">
    <property type="entry name" value="Fur_like"/>
    <property type="match status" value="1"/>
</dbReference>
<reference evidence="12" key="1">
    <citation type="journal article" date="2011" name="J. Bacteriol.">
        <title>Genome sequences of eight morphologically diverse alphaproteobacteria.</title>
        <authorList>
            <consortium name="US DOE Joint Genome Institute"/>
            <person name="Brown P.J."/>
            <person name="Kysela D.T."/>
            <person name="Buechlein A."/>
            <person name="Hemmerich C."/>
            <person name="Brun Y.V."/>
        </authorList>
    </citation>
    <scope>NUCLEOTIDE SEQUENCE [LARGE SCALE GENOMIC DNA]</scope>
    <source>
        <strain evidence="12">ATCC 51888 / DSM 1869 / NCIB 11706 / TK 0415</strain>
    </source>
</reference>
<dbReference type="GO" id="GO:0008270">
    <property type="term" value="F:zinc ion binding"/>
    <property type="evidence" value="ECO:0007669"/>
    <property type="project" value="TreeGrafter"/>
</dbReference>
<dbReference type="NCBIfam" id="NF045677">
    <property type="entry name" value="FeRespRegIrr"/>
    <property type="match status" value="1"/>
</dbReference>
<dbReference type="NCBIfam" id="NF045678">
    <property type="entry name" value="TransRegIrrA"/>
    <property type="match status" value="1"/>
</dbReference>
<dbReference type="OrthoDB" id="9800477at2"/>
<dbReference type="PANTHER" id="PTHR33202">
    <property type="entry name" value="ZINC UPTAKE REGULATION PROTEIN"/>
    <property type="match status" value="1"/>
</dbReference>
<keyword evidence="6" id="KW-0479">Metal-binding</keyword>
<keyword evidence="9" id="KW-0238">DNA-binding</keyword>
<dbReference type="GO" id="GO:1900376">
    <property type="term" value="P:regulation of secondary metabolite biosynthetic process"/>
    <property type="evidence" value="ECO:0007669"/>
    <property type="project" value="TreeGrafter"/>
</dbReference>
<dbReference type="Pfam" id="PF01475">
    <property type="entry name" value="FUR"/>
    <property type="match status" value="1"/>
</dbReference>
<gene>
    <name evidence="11" type="ordered locus">Hden_0735</name>
</gene>
<dbReference type="STRING" id="582899.Hden_0735"/>
<evidence type="ECO:0000256" key="5">
    <source>
        <dbReference type="ARBA" id="ARBA00022491"/>
    </source>
</evidence>
<dbReference type="InterPro" id="IPR036390">
    <property type="entry name" value="WH_DNA-bd_sf"/>
</dbReference>
<evidence type="ECO:0000256" key="1">
    <source>
        <dbReference type="ARBA" id="ARBA00004496"/>
    </source>
</evidence>
<dbReference type="AlphaFoldDB" id="D8JTJ2"/>
<evidence type="ECO:0000313" key="11">
    <source>
        <dbReference type="EMBL" id="ADJ22554.1"/>
    </source>
</evidence>
<evidence type="ECO:0000256" key="3">
    <source>
        <dbReference type="ARBA" id="ARBA00020910"/>
    </source>
</evidence>
<dbReference type="KEGG" id="hdn:Hden_0735"/>
<dbReference type="GO" id="GO:0000976">
    <property type="term" value="F:transcription cis-regulatory region binding"/>
    <property type="evidence" value="ECO:0007669"/>
    <property type="project" value="TreeGrafter"/>
</dbReference>
<keyword evidence="5" id="KW-0678">Repressor</keyword>
<sequence length="168" mass="18728">MTYSEKMASGVESAFGCSLKEACKNCASHSDVCTSMDVSRKLQDAGMRITRQRVELAQLLFGNGDRHFTADALYDEAMGYKIPVSLATVYNTLQQFVSAGLIRKLGIEGQRSWYDTNISEHHHLFFEDENYIDDIDDASISIGKLPAVPEGMVISRVEIVVRLKRQGT</sequence>
<protein>
    <recommendedName>
        <fullName evidence="3">Ferric uptake regulation protein</fullName>
    </recommendedName>
</protein>
<keyword evidence="7" id="KW-0862">Zinc</keyword>
<accession>D8JTJ2</accession>
<keyword evidence="12" id="KW-1185">Reference proteome</keyword>
<dbReference type="PANTHER" id="PTHR33202:SF7">
    <property type="entry name" value="FERRIC UPTAKE REGULATION PROTEIN"/>
    <property type="match status" value="1"/>
</dbReference>
<keyword evidence="8" id="KW-0805">Transcription regulation</keyword>
<comment type="similarity">
    <text evidence="2">Belongs to the Fur family.</text>
</comment>
<keyword evidence="4" id="KW-0963">Cytoplasm</keyword>
<evidence type="ECO:0000256" key="8">
    <source>
        <dbReference type="ARBA" id="ARBA00023015"/>
    </source>
</evidence>
<evidence type="ECO:0000256" key="6">
    <source>
        <dbReference type="ARBA" id="ARBA00022723"/>
    </source>
</evidence>
<dbReference type="HOGENOM" id="CLU_096072_1_0_5"/>
<dbReference type="Gene3D" id="1.10.10.10">
    <property type="entry name" value="Winged helix-like DNA-binding domain superfamily/Winged helix DNA-binding domain"/>
    <property type="match status" value="1"/>
</dbReference>
<evidence type="ECO:0000256" key="4">
    <source>
        <dbReference type="ARBA" id="ARBA00022490"/>
    </source>
</evidence>
<dbReference type="EMBL" id="CP002083">
    <property type="protein sequence ID" value="ADJ22554.1"/>
    <property type="molecule type" value="Genomic_DNA"/>
</dbReference>
<name>D8JTJ2_HYPDA</name>
<evidence type="ECO:0000313" key="12">
    <source>
        <dbReference type="Proteomes" id="UP000002033"/>
    </source>
</evidence>
<dbReference type="FunFam" id="1.10.10.10:FF:000007">
    <property type="entry name" value="Ferric uptake regulation protein"/>
    <property type="match status" value="1"/>
</dbReference>
<comment type="subcellular location">
    <subcellularLocation>
        <location evidence="1">Cytoplasm</location>
    </subcellularLocation>
</comment>
<dbReference type="SUPFAM" id="SSF46785">
    <property type="entry name" value="Winged helix' DNA-binding domain"/>
    <property type="match status" value="1"/>
</dbReference>